<keyword evidence="4" id="KW-1133">Transmembrane helix</keyword>
<evidence type="ECO:0000313" key="7">
    <source>
        <dbReference type="Proteomes" id="UP000182826"/>
    </source>
</evidence>
<feature type="transmembrane region" description="Helical" evidence="4">
    <location>
        <begin position="342"/>
        <end position="362"/>
    </location>
</feature>
<protein>
    <recommendedName>
        <fullName evidence="5">HTH araC/xylS-type domain-containing protein</fullName>
    </recommendedName>
</protein>
<dbReference type="RefSeq" id="WP_071638644.1">
    <property type="nucleotide sequence ID" value="NZ_MLFK01000011.1"/>
</dbReference>
<keyword evidence="2" id="KW-0238">DNA-binding</keyword>
<dbReference type="Pfam" id="PF12833">
    <property type="entry name" value="HTH_18"/>
    <property type="match status" value="1"/>
</dbReference>
<proteinExistence type="predicted"/>
<dbReference type="InterPro" id="IPR009057">
    <property type="entry name" value="Homeodomain-like_sf"/>
</dbReference>
<evidence type="ECO:0000256" key="3">
    <source>
        <dbReference type="ARBA" id="ARBA00023163"/>
    </source>
</evidence>
<keyword evidence="4" id="KW-0812">Transmembrane</keyword>
<evidence type="ECO:0000313" key="6">
    <source>
        <dbReference type="EMBL" id="OIV39969.1"/>
    </source>
</evidence>
<evidence type="ECO:0000256" key="1">
    <source>
        <dbReference type="ARBA" id="ARBA00023015"/>
    </source>
</evidence>
<evidence type="ECO:0000259" key="5">
    <source>
        <dbReference type="PROSITE" id="PS01124"/>
    </source>
</evidence>
<dbReference type="GO" id="GO:0003700">
    <property type="term" value="F:DNA-binding transcription factor activity"/>
    <property type="evidence" value="ECO:0007669"/>
    <property type="project" value="InterPro"/>
</dbReference>
<dbReference type="OrthoDB" id="5295174at2"/>
<gene>
    <name evidence="6" type="ORF">BKM63_21440</name>
</gene>
<sequence>MKKFHYLILLFFSIQFIYSQTNLSTKQELDKQFEQINNPSSDKDLEKYELLIESSKKIGYKEGIAKGKMGILNILNKRLDYKKMLELISEIESLELNDNSQISTLYIYKFYVNRALGIQKEEFQNLKDALQYAKQIKNPDERHLRTSVAYNMFSMYYDYKSPDSLVYYLKKQLKELEQISDKNKKLKSKKYNSIALNNINIGNFYLGVVKPARLDLAEHYYLNVYEYKTTKPDIFEANDMPILCGTGRFYLEKGNYKKTILLANEVLQRERNKKNATYRLYAYQLLADANEKLKNSPEQAKFTLLYAKLGDSINNTAKKEVGKEFNRLVTKRDNEYSSNLKTIFLISGTIILLLTFILWFYWKRKNKIIHQKYEKLIVRLRDENNSEKSLKNIKDENSKSVTNITDETLKSLLLKIEKFEKSDKYLKKEISLTYLANSIGTNTKYLSEIIKLYKGKSYNNYINGLRIQFIVKQLYSDPRVREYKISYLADMTGFSSREVFAIVFKKETGITPSYFIENLRKASEI</sequence>
<reference evidence="6 7" key="1">
    <citation type="submission" date="2016-10" db="EMBL/GenBank/DDBJ databases">
        <title>Draft Genome Sequence of Rhizobacteria Flavobacterium johnsoniae CI04.</title>
        <authorList>
            <person name="Bravo J.I."/>
            <person name="Lozano G.L."/>
            <person name="Handelsman J."/>
        </authorList>
    </citation>
    <scope>NUCLEOTIDE SEQUENCE [LARGE SCALE GENOMIC DNA]</scope>
    <source>
        <strain evidence="6 7">CI04</strain>
    </source>
</reference>
<dbReference type="PROSITE" id="PS01124">
    <property type="entry name" value="HTH_ARAC_FAMILY_2"/>
    <property type="match status" value="1"/>
</dbReference>
<dbReference type="PANTHER" id="PTHR43280:SF2">
    <property type="entry name" value="HTH-TYPE TRANSCRIPTIONAL REGULATOR EXSA"/>
    <property type="match status" value="1"/>
</dbReference>
<dbReference type="AlphaFoldDB" id="A0A1J7C2M7"/>
<dbReference type="GO" id="GO:0043565">
    <property type="term" value="F:sequence-specific DNA binding"/>
    <property type="evidence" value="ECO:0007669"/>
    <property type="project" value="InterPro"/>
</dbReference>
<evidence type="ECO:0000256" key="4">
    <source>
        <dbReference type="SAM" id="Phobius"/>
    </source>
</evidence>
<dbReference type="Proteomes" id="UP000182826">
    <property type="component" value="Unassembled WGS sequence"/>
</dbReference>
<feature type="domain" description="HTH araC/xylS-type" evidence="5">
    <location>
        <begin position="410"/>
        <end position="518"/>
    </location>
</feature>
<dbReference type="EMBL" id="MLFK01000011">
    <property type="protein sequence ID" value="OIV39969.1"/>
    <property type="molecule type" value="Genomic_DNA"/>
</dbReference>
<keyword evidence="1" id="KW-0805">Transcription regulation</keyword>
<evidence type="ECO:0000256" key="2">
    <source>
        <dbReference type="ARBA" id="ARBA00023125"/>
    </source>
</evidence>
<dbReference type="PANTHER" id="PTHR43280">
    <property type="entry name" value="ARAC-FAMILY TRANSCRIPTIONAL REGULATOR"/>
    <property type="match status" value="1"/>
</dbReference>
<keyword evidence="4" id="KW-0472">Membrane</keyword>
<dbReference type="SMART" id="SM00342">
    <property type="entry name" value="HTH_ARAC"/>
    <property type="match status" value="1"/>
</dbReference>
<comment type="caution">
    <text evidence="6">The sequence shown here is derived from an EMBL/GenBank/DDBJ whole genome shotgun (WGS) entry which is preliminary data.</text>
</comment>
<keyword evidence="7" id="KW-1185">Reference proteome</keyword>
<dbReference type="Gene3D" id="1.10.10.60">
    <property type="entry name" value="Homeodomain-like"/>
    <property type="match status" value="2"/>
</dbReference>
<dbReference type="SUPFAM" id="SSF46689">
    <property type="entry name" value="Homeodomain-like"/>
    <property type="match status" value="1"/>
</dbReference>
<name>A0A1J7C2M7_FLAJO</name>
<organism evidence="6 7">
    <name type="scientific">Flavobacterium johnsoniae</name>
    <name type="common">Cytophaga johnsonae</name>
    <dbReference type="NCBI Taxonomy" id="986"/>
    <lineage>
        <taxon>Bacteria</taxon>
        <taxon>Pseudomonadati</taxon>
        <taxon>Bacteroidota</taxon>
        <taxon>Flavobacteriia</taxon>
        <taxon>Flavobacteriales</taxon>
        <taxon>Flavobacteriaceae</taxon>
        <taxon>Flavobacterium</taxon>
    </lineage>
</organism>
<accession>A0A1J7C2M7</accession>
<dbReference type="InterPro" id="IPR018060">
    <property type="entry name" value="HTH_AraC"/>
</dbReference>
<keyword evidence="3" id="KW-0804">Transcription</keyword>